<keyword evidence="10" id="KW-1185">Reference proteome</keyword>
<dbReference type="GO" id="GO:0020037">
    <property type="term" value="F:heme binding"/>
    <property type="evidence" value="ECO:0007669"/>
    <property type="project" value="InterPro"/>
</dbReference>
<comment type="caution">
    <text evidence="9">The sequence shown here is derived from an EMBL/GenBank/DDBJ whole genome shotgun (WGS) entry which is preliminary data.</text>
</comment>
<dbReference type="AlphaFoldDB" id="A0A2K1QVR8"/>
<evidence type="ECO:0000256" key="1">
    <source>
        <dbReference type="ARBA" id="ARBA00010617"/>
    </source>
</evidence>
<keyword evidence="2 7" id="KW-0349">Heme</keyword>
<feature type="binding site" description="axial binding residue" evidence="7">
    <location>
        <position position="460"/>
    </location>
    <ligand>
        <name>heme</name>
        <dbReference type="ChEBI" id="CHEBI:30413"/>
    </ligand>
    <ligandPart>
        <name>Fe</name>
        <dbReference type="ChEBI" id="CHEBI:18248"/>
    </ligandPart>
</feature>
<keyword evidence="8" id="KW-1133">Transmembrane helix</keyword>
<proteinExistence type="inferred from homology"/>
<evidence type="ECO:0000256" key="2">
    <source>
        <dbReference type="ARBA" id="ARBA00022617"/>
    </source>
</evidence>
<organism evidence="9 10">
    <name type="scientific">Sphaceloma murrayae</name>
    <dbReference type="NCBI Taxonomy" id="2082308"/>
    <lineage>
        <taxon>Eukaryota</taxon>
        <taxon>Fungi</taxon>
        <taxon>Dikarya</taxon>
        <taxon>Ascomycota</taxon>
        <taxon>Pezizomycotina</taxon>
        <taxon>Dothideomycetes</taxon>
        <taxon>Dothideomycetidae</taxon>
        <taxon>Myriangiales</taxon>
        <taxon>Elsinoaceae</taxon>
        <taxon>Sphaceloma</taxon>
    </lineage>
</organism>
<dbReference type="Pfam" id="PF00067">
    <property type="entry name" value="p450"/>
    <property type="match status" value="1"/>
</dbReference>
<protein>
    <submittedName>
        <fullName evidence="9">Isotrichodermin C-15 hydroxylase</fullName>
    </submittedName>
</protein>
<dbReference type="SUPFAM" id="SSF48264">
    <property type="entry name" value="Cytochrome P450"/>
    <property type="match status" value="1"/>
</dbReference>
<comment type="cofactor">
    <cofactor evidence="7">
        <name>heme</name>
        <dbReference type="ChEBI" id="CHEBI:30413"/>
    </cofactor>
</comment>
<dbReference type="GO" id="GO:0005506">
    <property type="term" value="F:iron ion binding"/>
    <property type="evidence" value="ECO:0007669"/>
    <property type="project" value="InterPro"/>
</dbReference>
<dbReference type="PANTHER" id="PTHR24291:SF50">
    <property type="entry name" value="BIFUNCTIONAL ALBAFLAVENONE MONOOXYGENASE_TERPENE SYNTHASE"/>
    <property type="match status" value="1"/>
</dbReference>
<sequence>MADGDVGLTAYTVGGLLLAGLLRFLYRLYQVRKRAHYLPGPPHSWIWGHMKCFPDALRKLPNNSTPHITLLQIAKDYDLEDYFFLDSWPVQDLILITLGKRSADQFTCERSMPKSPLVADFTECVGGKQNLVADDGHRWKTWRAAFNPGFSNAHLMTLVPDIVDEVEVFCKIMSGFAVENKLFRMEKHVTRLTIDVIGKIVLDMDFHSQIKDHPLVSAFESSCKWMKLGFMFQPSELIDLRRPVIHWMNSRTMNKFIDDALMTRWRTRNQRGKTKYVIDLALETYLKDKGQSVQDNDELDPGFRKDVLDQVKIFLFAGHETSASTISYCLYHISRHPDISKKVHDELDRVFGHGANVGERIREEATLLNKLDYMMAVIKETLRMHAPANSVRSGSKDFFFVDPNTGEKFSTDGIQLMAMALGNHMHQDWLDPYNFRPERFLNGEAVEGAWVPFAKAPRSCIGQELATIEIRITLAMVLSEYEFTPSYDELHKLKGDGSGYNSETRGVQKAWGQEAYQTGIMAKPREGMPLRVRRRER</sequence>
<dbReference type="PRINTS" id="PR00385">
    <property type="entry name" value="P450"/>
</dbReference>
<evidence type="ECO:0000313" key="9">
    <source>
        <dbReference type="EMBL" id="PNS19050.1"/>
    </source>
</evidence>
<evidence type="ECO:0000256" key="7">
    <source>
        <dbReference type="PIRSR" id="PIRSR602401-1"/>
    </source>
</evidence>
<accession>A0A2K1QVR8</accession>
<dbReference type="GO" id="GO:0004497">
    <property type="term" value="F:monooxygenase activity"/>
    <property type="evidence" value="ECO:0007669"/>
    <property type="project" value="UniProtKB-KW"/>
</dbReference>
<dbReference type="InterPro" id="IPR001128">
    <property type="entry name" value="Cyt_P450"/>
</dbReference>
<name>A0A2K1QVR8_9PEZI</name>
<dbReference type="STRING" id="2082308.A0A2K1QVR8"/>
<reference evidence="9 10" key="1">
    <citation type="submission" date="2017-06" db="EMBL/GenBank/DDBJ databases">
        <title>Draft genome sequence of a variant of Elsinoe murrayae.</title>
        <authorList>
            <person name="Cheng Q."/>
        </authorList>
    </citation>
    <scope>NUCLEOTIDE SEQUENCE [LARGE SCALE GENOMIC DNA]</scope>
    <source>
        <strain evidence="9 10">CQ-2017a</strain>
    </source>
</reference>
<keyword evidence="4" id="KW-0560">Oxidoreductase</keyword>
<evidence type="ECO:0000313" key="10">
    <source>
        <dbReference type="Proteomes" id="UP000243797"/>
    </source>
</evidence>
<dbReference type="OrthoDB" id="10029320at2759"/>
<dbReference type="Proteomes" id="UP000243797">
    <property type="component" value="Unassembled WGS sequence"/>
</dbReference>
<dbReference type="Gene3D" id="1.10.630.10">
    <property type="entry name" value="Cytochrome P450"/>
    <property type="match status" value="1"/>
</dbReference>
<evidence type="ECO:0000256" key="3">
    <source>
        <dbReference type="ARBA" id="ARBA00022723"/>
    </source>
</evidence>
<dbReference type="InterPro" id="IPR002401">
    <property type="entry name" value="Cyt_P450_E_grp-I"/>
</dbReference>
<keyword evidence="8" id="KW-0812">Transmembrane</keyword>
<feature type="transmembrane region" description="Helical" evidence="8">
    <location>
        <begin position="6"/>
        <end position="26"/>
    </location>
</feature>
<dbReference type="InParanoid" id="A0A2K1QVR8"/>
<gene>
    <name evidence="9" type="ORF">CAC42_1786</name>
</gene>
<dbReference type="InterPro" id="IPR036396">
    <property type="entry name" value="Cyt_P450_sf"/>
</dbReference>
<keyword evidence="8" id="KW-0472">Membrane</keyword>
<keyword evidence="6" id="KW-0503">Monooxygenase</keyword>
<dbReference type="PRINTS" id="PR00463">
    <property type="entry name" value="EP450I"/>
</dbReference>
<dbReference type="GO" id="GO:0016705">
    <property type="term" value="F:oxidoreductase activity, acting on paired donors, with incorporation or reduction of molecular oxygen"/>
    <property type="evidence" value="ECO:0007669"/>
    <property type="project" value="InterPro"/>
</dbReference>
<keyword evidence="5 7" id="KW-0408">Iron</keyword>
<dbReference type="InterPro" id="IPR050196">
    <property type="entry name" value="Cytochrome_P450_Monoox"/>
</dbReference>
<evidence type="ECO:0000256" key="4">
    <source>
        <dbReference type="ARBA" id="ARBA00023002"/>
    </source>
</evidence>
<dbReference type="EMBL" id="NKHZ01000033">
    <property type="protein sequence ID" value="PNS19050.1"/>
    <property type="molecule type" value="Genomic_DNA"/>
</dbReference>
<evidence type="ECO:0000256" key="8">
    <source>
        <dbReference type="SAM" id="Phobius"/>
    </source>
</evidence>
<evidence type="ECO:0000256" key="6">
    <source>
        <dbReference type="ARBA" id="ARBA00023033"/>
    </source>
</evidence>
<dbReference type="PANTHER" id="PTHR24291">
    <property type="entry name" value="CYTOCHROME P450 FAMILY 4"/>
    <property type="match status" value="1"/>
</dbReference>
<comment type="similarity">
    <text evidence="1">Belongs to the cytochrome P450 family.</text>
</comment>
<evidence type="ECO:0000256" key="5">
    <source>
        <dbReference type="ARBA" id="ARBA00023004"/>
    </source>
</evidence>
<keyword evidence="3 7" id="KW-0479">Metal-binding</keyword>